<gene>
    <name evidence="4" type="ORF">BGZ97_011178</name>
</gene>
<proteinExistence type="predicted"/>
<dbReference type="Proteomes" id="UP000823405">
    <property type="component" value="Unassembled WGS sequence"/>
</dbReference>
<feature type="signal peptide" evidence="2">
    <location>
        <begin position="1"/>
        <end position="19"/>
    </location>
</feature>
<dbReference type="AlphaFoldDB" id="A0A9P6R8R5"/>
<sequence length="151" mass="15715">MKLSSLALSALALLGLTQAQQPTFTNCAPAPTQFEVQTFAVAPYPLCINKIMCQTATGTLSTPVISGAKLSITARYLGRVVYSDNQDLCALFAAQGFPCPVPTTIHALTACVLVKPSIPANINIAMTFSATNGDGGILYCQTGTVMAVNCP</sequence>
<dbReference type="SMART" id="SM00737">
    <property type="entry name" value="ML"/>
    <property type="match status" value="1"/>
</dbReference>
<evidence type="ECO:0000256" key="2">
    <source>
        <dbReference type="SAM" id="SignalP"/>
    </source>
</evidence>
<reference evidence="4" key="1">
    <citation type="journal article" date="2020" name="Fungal Divers.">
        <title>Resolving the Mortierellaceae phylogeny through synthesis of multi-gene phylogenetics and phylogenomics.</title>
        <authorList>
            <person name="Vandepol N."/>
            <person name="Liber J."/>
            <person name="Desiro A."/>
            <person name="Na H."/>
            <person name="Kennedy M."/>
            <person name="Barry K."/>
            <person name="Grigoriev I.V."/>
            <person name="Miller A.N."/>
            <person name="O'Donnell K."/>
            <person name="Stajich J.E."/>
            <person name="Bonito G."/>
        </authorList>
    </citation>
    <scope>NUCLEOTIDE SEQUENCE</scope>
    <source>
        <strain evidence="4">NVP60</strain>
    </source>
</reference>
<feature type="domain" description="MD-2-related lipid-recognition" evidence="3">
    <location>
        <begin position="24"/>
        <end position="145"/>
    </location>
</feature>
<accession>A0A9P6R8R5</accession>
<dbReference type="InterPro" id="IPR003172">
    <property type="entry name" value="ML_dom"/>
</dbReference>
<dbReference type="SUPFAM" id="SSF81296">
    <property type="entry name" value="E set domains"/>
    <property type="match status" value="1"/>
</dbReference>
<dbReference type="InterPro" id="IPR014756">
    <property type="entry name" value="Ig_E-set"/>
</dbReference>
<organism evidence="4 5">
    <name type="scientific">Linnemannia gamsii</name>
    <dbReference type="NCBI Taxonomy" id="64522"/>
    <lineage>
        <taxon>Eukaryota</taxon>
        <taxon>Fungi</taxon>
        <taxon>Fungi incertae sedis</taxon>
        <taxon>Mucoromycota</taxon>
        <taxon>Mortierellomycotina</taxon>
        <taxon>Mortierellomycetes</taxon>
        <taxon>Mortierellales</taxon>
        <taxon>Mortierellaceae</taxon>
        <taxon>Linnemannia</taxon>
    </lineage>
</organism>
<dbReference type="Pfam" id="PF02221">
    <property type="entry name" value="E1_DerP2_DerF2"/>
    <property type="match status" value="1"/>
</dbReference>
<comment type="caution">
    <text evidence="4">The sequence shown here is derived from an EMBL/GenBank/DDBJ whole genome shotgun (WGS) entry which is preliminary data.</text>
</comment>
<evidence type="ECO:0000256" key="1">
    <source>
        <dbReference type="ARBA" id="ARBA00016056"/>
    </source>
</evidence>
<dbReference type="OrthoDB" id="2405630at2759"/>
<dbReference type="EMBL" id="JAAAIN010000614">
    <property type="protein sequence ID" value="KAG0312459.1"/>
    <property type="molecule type" value="Genomic_DNA"/>
</dbReference>
<evidence type="ECO:0000313" key="5">
    <source>
        <dbReference type="Proteomes" id="UP000823405"/>
    </source>
</evidence>
<name>A0A9P6R8R5_9FUNG</name>
<evidence type="ECO:0000259" key="3">
    <source>
        <dbReference type="SMART" id="SM00737"/>
    </source>
</evidence>
<evidence type="ECO:0000313" key="4">
    <source>
        <dbReference type="EMBL" id="KAG0312459.1"/>
    </source>
</evidence>
<feature type="chain" id="PRO_5040469095" description="Phosphatidylglycerol/phosphatidylinositol transfer protein" evidence="2">
    <location>
        <begin position="20"/>
        <end position="151"/>
    </location>
</feature>
<keyword evidence="5" id="KW-1185">Reference proteome</keyword>
<keyword evidence="2" id="KW-0732">Signal</keyword>
<protein>
    <recommendedName>
        <fullName evidence="1">Phosphatidylglycerol/phosphatidylinositol transfer protein</fullName>
    </recommendedName>
</protein>